<evidence type="ECO:0000256" key="4">
    <source>
        <dbReference type="ARBA" id="ARBA00022691"/>
    </source>
</evidence>
<evidence type="ECO:0000256" key="2">
    <source>
        <dbReference type="ARBA" id="ARBA00022603"/>
    </source>
</evidence>
<keyword evidence="1" id="KW-0597">Phosphoprotein</keyword>
<evidence type="ECO:0000313" key="6">
    <source>
        <dbReference type="Proteomes" id="UP000571701"/>
    </source>
</evidence>
<name>A0A7W2IU20_9VIBR</name>
<evidence type="ECO:0000256" key="3">
    <source>
        <dbReference type="ARBA" id="ARBA00022679"/>
    </source>
</evidence>
<accession>A0A7W2IU20</accession>
<evidence type="ECO:0000313" key="5">
    <source>
        <dbReference type="EMBL" id="MBA5763161.1"/>
    </source>
</evidence>
<organism evidence="5 6">
    <name type="scientific">Vibrio marinisediminis</name>
    <dbReference type="NCBI Taxonomy" id="2758441"/>
    <lineage>
        <taxon>Bacteria</taxon>
        <taxon>Pseudomonadati</taxon>
        <taxon>Pseudomonadota</taxon>
        <taxon>Gammaproteobacteria</taxon>
        <taxon>Vibrionales</taxon>
        <taxon>Vibrionaceae</taxon>
        <taxon>Vibrio</taxon>
    </lineage>
</organism>
<keyword evidence="6" id="KW-1185">Reference proteome</keyword>
<dbReference type="RefSeq" id="WP_182109178.1">
    <property type="nucleotide sequence ID" value="NZ_JACFYF010000007.1"/>
</dbReference>
<keyword evidence="4" id="KW-0949">S-adenosyl-L-methionine</keyword>
<keyword evidence="3 5" id="KW-0808">Transferase</keyword>
<dbReference type="Proteomes" id="UP000571701">
    <property type="component" value="Unassembled WGS sequence"/>
</dbReference>
<dbReference type="GO" id="GO:0032259">
    <property type="term" value="P:methylation"/>
    <property type="evidence" value="ECO:0007669"/>
    <property type="project" value="UniProtKB-KW"/>
</dbReference>
<dbReference type="PANTHER" id="PTHR32183">
    <property type="match status" value="1"/>
</dbReference>
<dbReference type="EMBL" id="JACFYF010000007">
    <property type="protein sequence ID" value="MBA5763161.1"/>
    <property type="molecule type" value="Genomic_DNA"/>
</dbReference>
<dbReference type="SUPFAM" id="SSF53335">
    <property type="entry name" value="S-adenosyl-L-methionine-dependent methyltransferases"/>
    <property type="match status" value="1"/>
</dbReference>
<protein>
    <submittedName>
        <fullName evidence="5">Methyltransferase domain-containing protein</fullName>
    </submittedName>
</protein>
<dbReference type="Pfam" id="PF05724">
    <property type="entry name" value="TPMT"/>
    <property type="match status" value="1"/>
</dbReference>
<dbReference type="AlphaFoldDB" id="A0A7W2IU20"/>
<dbReference type="PANTHER" id="PTHR32183:SF6">
    <property type="entry name" value="CYSTEINE SULFINATE DESULFINASE_CYSTEINE DESULFURASE AND RELATED ENZYMES"/>
    <property type="match status" value="1"/>
</dbReference>
<dbReference type="PROSITE" id="PS51585">
    <property type="entry name" value="SAM_MT_TPMT"/>
    <property type="match status" value="1"/>
</dbReference>
<gene>
    <name evidence="5" type="ORF">H2O73_12435</name>
</gene>
<keyword evidence="2 5" id="KW-0489">Methyltransferase</keyword>
<dbReference type="InterPro" id="IPR008854">
    <property type="entry name" value="TPMT"/>
</dbReference>
<dbReference type="Gene3D" id="3.40.50.150">
    <property type="entry name" value="Vaccinia Virus protein VP39"/>
    <property type="match status" value="1"/>
</dbReference>
<reference evidence="5 6" key="1">
    <citation type="submission" date="2020-07" db="EMBL/GenBank/DDBJ databases">
        <title>Vibrio marinisediminis sp. nov., isolated from marine sediment.</title>
        <authorList>
            <person name="Ji X."/>
        </authorList>
    </citation>
    <scope>NUCLEOTIDE SEQUENCE [LARGE SCALE GENOMIC DNA]</scope>
    <source>
        <strain evidence="5 6">404</strain>
    </source>
</reference>
<comment type="caution">
    <text evidence="5">The sequence shown here is derived from an EMBL/GenBank/DDBJ whole genome shotgun (WGS) entry which is preliminary data.</text>
</comment>
<sequence length="205" mass="23433">MALNDTPQINAQFWDELFTKGTMPWDRNSTPEDLHQFLLANRADAESETKPTVFIPGCGAGYEVVSFIKADYQVTAMDYSLQAVNLAKQQLGQYGDVVVHGDVFEAQFANPFNVIYERAFLAALPREKWADYFTMLERLLPSGGLLIGYFVISDDYRSRFPPFCLRSGELTQWLSSSFNLLSCSRVEDSVAVFEDKEHWMVWQKK</sequence>
<evidence type="ECO:0000256" key="1">
    <source>
        <dbReference type="ARBA" id="ARBA00022553"/>
    </source>
</evidence>
<proteinExistence type="predicted"/>
<dbReference type="GO" id="GO:0008757">
    <property type="term" value="F:S-adenosylmethionine-dependent methyltransferase activity"/>
    <property type="evidence" value="ECO:0007669"/>
    <property type="project" value="InterPro"/>
</dbReference>
<dbReference type="InterPro" id="IPR029063">
    <property type="entry name" value="SAM-dependent_MTases_sf"/>
</dbReference>